<feature type="domain" description="Corticotropin-releasing factor" evidence="9">
    <location>
        <begin position="123"/>
        <end position="158"/>
    </location>
</feature>
<evidence type="ECO:0000313" key="10">
    <source>
        <dbReference type="Ensembl" id="ENSCUSP00005025645.1"/>
    </source>
</evidence>
<comment type="similarity">
    <text evidence="2">Belongs to the sauvagine/corticotropin-releasing factor/urotensin I family.</text>
</comment>
<dbReference type="PANTHER" id="PTHR17575:SF1">
    <property type="entry name" value="UROCORTIN-3"/>
    <property type="match status" value="1"/>
</dbReference>
<sequence>MLSTSHVLPQALLATLRGRMLISFLVVLGAPTRAWKGPSRERLLPTPRAEDGEKLMRQETTLDNKMLPRVSKMRRDDDGSGAGSHLDKGSLPLLEGSERQAQPWLISPATKRPAPRKKGRKVSLSLDVDTHLLKILLDLAREKELEAKAAANAELMARLGRRR</sequence>
<comment type="function">
    <text evidence="7">Suppresses food intake, delays gastric emptying and decreases heat-induced edema. Might represent an endogenous ligand for maintaining homeostasis after stress.</text>
</comment>
<evidence type="ECO:0000256" key="1">
    <source>
        <dbReference type="ARBA" id="ARBA00004613"/>
    </source>
</evidence>
<evidence type="ECO:0000256" key="5">
    <source>
        <dbReference type="ARBA" id="ARBA00022702"/>
    </source>
</evidence>
<keyword evidence="4" id="KW-0964">Secreted</keyword>
<accession>A0A8C3VB37</accession>
<keyword evidence="11" id="KW-1185">Reference proteome</keyword>
<evidence type="ECO:0000256" key="6">
    <source>
        <dbReference type="ARBA" id="ARBA00022729"/>
    </source>
</evidence>
<reference evidence="10" key="3">
    <citation type="submission" date="2025-09" db="UniProtKB">
        <authorList>
            <consortium name="Ensembl"/>
        </authorList>
    </citation>
    <scope>IDENTIFICATION</scope>
</reference>
<name>A0A8C3VB37_CATUS</name>
<dbReference type="Proteomes" id="UP000694563">
    <property type="component" value="Chromosome 13"/>
</dbReference>
<dbReference type="Ensembl" id="ENSCUST00005026557.1">
    <property type="protein sequence ID" value="ENSCUSP00005025645.1"/>
    <property type="gene ID" value="ENSCUSG00005015932.1"/>
</dbReference>
<evidence type="ECO:0000256" key="4">
    <source>
        <dbReference type="ARBA" id="ARBA00022525"/>
    </source>
</evidence>
<organism evidence="10 11">
    <name type="scientific">Catharus ustulatus</name>
    <name type="common">Russet-backed thrush</name>
    <name type="synonym">Hylocichla ustulatus</name>
    <dbReference type="NCBI Taxonomy" id="91951"/>
    <lineage>
        <taxon>Eukaryota</taxon>
        <taxon>Metazoa</taxon>
        <taxon>Chordata</taxon>
        <taxon>Craniata</taxon>
        <taxon>Vertebrata</taxon>
        <taxon>Euteleostomi</taxon>
        <taxon>Archelosauria</taxon>
        <taxon>Archosauria</taxon>
        <taxon>Dinosauria</taxon>
        <taxon>Saurischia</taxon>
        <taxon>Theropoda</taxon>
        <taxon>Coelurosauria</taxon>
        <taxon>Aves</taxon>
        <taxon>Neognathae</taxon>
        <taxon>Neoaves</taxon>
        <taxon>Telluraves</taxon>
        <taxon>Australaves</taxon>
        <taxon>Passeriformes</taxon>
        <taxon>Turdidae</taxon>
        <taxon>Catharus</taxon>
    </lineage>
</organism>
<comment type="subcellular location">
    <subcellularLocation>
        <location evidence="1">Secreted</location>
    </subcellularLocation>
</comment>
<keyword evidence="5" id="KW-0372">Hormone</keyword>
<dbReference type="AlphaFoldDB" id="A0A8C3VB37"/>
<evidence type="ECO:0000256" key="3">
    <source>
        <dbReference type="ARBA" id="ARBA00011328"/>
    </source>
</evidence>
<dbReference type="InterPro" id="IPR024270">
    <property type="entry name" value="Urocortin_II/III"/>
</dbReference>
<dbReference type="GO" id="GO:0009755">
    <property type="term" value="P:hormone-mediated signaling pathway"/>
    <property type="evidence" value="ECO:0007669"/>
    <property type="project" value="TreeGrafter"/>
</dbReference>
<dbReference type="GO" id="GO:0051431">
    <property type="term" value="F:corticotropin-releasing hormone receptor 2 binding"/>
    <property type="evidence" value="ECO:0007669"/>
    <property type="project" value="InterPro"/>
</dbReference>
<keyword evidence="6" id="KW-0732">Signal</keyword>
<protein>
    <recommendedName>
        <fullName evidence="9">Corticotropin-releasing factor domain-containing protein</fullName>
    </recommendedName>
</protein>
<reference evidence="10" key="2">
    <citation type="submission" date="2025-08" db="UniProtKB">
        <authorList>
            <consortium name="Ensembl"/>
        </authorList>
    </citation>
    <scope>IDENTIFICATION</scope>
</reference>
<evidence type="ECO:0000256" key="8">
    <source>
        <dbReference type="SAM" id="MobiDB-lite"/>
    </source>
</evidence>
<feature type="region of interest" description="Disordered" evidence="8">
    <location>
        <begin position="65"/>
        <end position="122"/>
    </location>
</feature>
<dbReference type="GO" id="GO:0005179">
    <property type="term" value="F:hormone activity"/>
    <property type="evidence" value="ECO:0007669"/>
    <property type="project" value="UniProtKB-KW"/>
</dbReference>
<evidence type="ECO:0000256" key="7">
    <source>
        <dbReference type="ARBA" id="ARBA00025160"/>
    </source>
</evidence>
<proteinExistence type="inferred from homology"/>
<dbReference type="Pfam" id="PF00473">
    <property type="entry name" value="CRF"/>
    <property type="match status" value="1"/>
</dbReference>
<evidence type="ECO:0000259" key="9">
    <source>
        <dbReference type="Pfam" id="PF00473"/>
    </source>
</evidence>
<evidence type="ECO:0000256" key="2">
    <source>
        <dbReference type="ARBA" id="ARBA00009287"/>
    </source>
</evidence>
<evidence type="ECO:0000313" key="11">
    <source>
        <dbReference type="Proteomes" id="UP000694563"/>
    </source>
</evidence>
<dbReference type="GO" id="GO:0007586">
    <property type="term" value="P:digestion"/>
    <property type="evidence" value="ECO:0007669"/>
    <property type="project" value="InterPro"/>
</dbReference>
<dbReference type="GO" id="GO:0031669">
    <property type="term" value="P:cellular response to nutrient levels"/>
    <property type="evidence" value="ECO:0007669"/>
    <property type="project" value="TreeGrafter"/>
</dbReference>
<dbReference type="GO" id="GO:0005615">
    <property type="term" value="C:extracellular space"/>
    <property type="evidence" value="ECO:0007669"/>
    <property type="project" value="InterPro"/>
</dbReference>
<reference evidence="10" key="1">
    <citation type="submission" date="2020-10" db="EMBL/GenBank/DDBJ databases">
        <title>Catharus ustulatus (Swainson's thrush) genome, bCatUst1, primary haplotype v2.</title>
        <authorList>
            <person name="Delmore K."/>
            <person name="Vafadar M."/>
            <person name="Formenti G."/>
            <person name="Chow W."/>
            <person name="Pelan S."/>
            <person name="Howe K."/>
            <person name="Rhie A."/>
            <person name="Mountcastle J."/>
            <person name="Haase B."/>
            <person name="Fedrigo O."/>
            <person name="Jarvis E.D."/>
        </authorList>
    </citation>
    <scope>NUCLEOTIDE SEQUENCE [LARGE SCALE GENOMIC DNA]</scope>
</reference>
<dbReference type="GO" id="GO:0007189">
    <property type="term" value="P:adenylate cyclase-activating G protein-coupled receptor signaling pathway"/>
    <property type="evidence" value="ECO:0007669"/>
    <property type="project" value="TreeGrafter"/>
</dbReference>
<dbReference type="InterPro" id="IPR000187">
    <property type="entry name" value="CRF"/>
</dbReference>
<dbReference type="PANTHER" id="PTHR17575">
    <property type="entry name" value="UROCORTIN-2 AND 3"/>
    <property type="match status" value="1"/>
</dbReference>
<comment type="subunit">
    <text evidence="3">Binds with high affinity to CRF receptors 2-alpha and 2-beta.</text>
</comment>
<gene>
    <name evidence="10" type="primary">LOC117002569</name>
</gene>